<organism evidence="1 2">
    <name type="scientific">Dokdonella soli</name>
    <dbReference type="NCBI Taxonomy" id="529810"/>
    <lineage>
        <taxon>Bacteria</taxon>
        <taxon>Pseudomonadati</taxon>
        <taxon>Pseudomonadota</taxon>
        <taxon>Gammaproteobacteria</taxon>
        <taxon>Lysobacterales</taxon>
        <taxon>Rhodanobacteraceae</taxon>
        <taxon>Dokdonella</taxon>
    </lineage>
</organism>
<dbReference type="Gene3D" id="3.90.226.10">
    <property type="entry name" value="2-enoyl-CoA Hydratase, Chain A, domain 1"/>
    <property type="match status" value="1"/>
</dbReference>
<dbReference type="RefSeq" id="WP_343793426.1">
    <property type="nucleotide sequence ID" value="NZ_BAAAEU010000025.1"/>
</dbReference>
<gene>
    <name evidence="1" type="ORF">GCM10009105_34200</name>
</gene>
<evidence type="ECO:0000313" key="2">
    <source>
        <dbReference type="Proteomes" id="UP001501523"/>
    </source>
</evidence>
<dbReference type="InterPro" id="IPR029045">
    <property type="entry name" value="ClpP/crotonase-like_dom_sf"/>
</dbReference>
<name>A0ABN1IWE8_9GAMM</name>
<keyword evidence="2" id="KW-1185">Reference proteome</keyword>
<proteinExistence type="predicted"/>
<comment type="caution">
    <text evidence="1">The sequence shown here is derived from an EMBL/GenBank/DDBJ whole genome shotgun (WGS) entry which is preliminary data.</text>
</comment>
<protein>
    <recommendedName>
        <fullName evidence="3">Peptidase S41</fullName>
    </recommendedName>
</protein>
<dbReference type="EMBL" id="BAAAEU010000025">
    <property type="protein sequence ID" value="GAA0722801.1"/>
    <property type="molecule type" value="Genomic_DNA"/>
</dbReference>
<evidence type="ECO:0008006" key="3">
    <source>
        <dbReference type="Google" id="ProtNLM"/>
    </source>
</evidence>
<evidence type="ECO:0000313" key="1">
    <source>
        <dbReference type="EMBL" id="GAA0722801.1"/>
    </source>
</evidence>
<sequence length="471" mass="52061">MTFARRIAVATGAAALILLLAGGAIVFAFFHTFYPSAPASAYPPAQDAATAQRQDLDYFRHYLDLNRSYTPQAREQAEHLLEEYAAKPGSFSPAQFDLAIARMVALADNGHSRVHPGPLSRRRNHLPCHLYRFDDGYRVLRTRPACAELLGAKVTAVDGRPIDEVADRMYEYFGGPRNHYDQFASVFFLESPELLQAAGVASAADRLNLHVVLRDGIERDATIVAEPADADAPRAYSDEYLSPQRIEKEPADWAALLAADAPLPMFLRDYANPFRSEYWADKGVYYAQFRSNADEPGHPIGDFVARVKREISTDRPRVIVLDLRLDQGGNFTTTASLMKNLTTLANSVEHVYVLTSAWTFSAGNVSLALAKEHGAGKVTVIGAPVGDRTRLWAEGGTLTLPNSKLAIGFATGLHDYTRPCTGQPGCFWIMTFYPMQVATLEPDIRVAYSFDDYVNLRDPVLDRALELARAQ</sequence>
<accession>A0ABN1IWE8</accession>
<reference evidence="1 2" key="1">
    <citation type="journal article" date="2019" name="Int. J. Syst. Evol. Microbiol.">
        <title>The Global Catalogue of Microorganisms (GCM) 10K type strain sequencing project: providing services to taxonomists for standard genome sequencing and annotation.</title>
        <authorList>
            <consortium name="The Broad Institute Genomics Platform"/>
            <consortium name="The Broad Institute Genome Sequencing Center for Infectious Disease"/>
            <person name="Wu L."/>
            <person name="Ma J."/>
        </authorList>
    </citation>
    <scope>NUCLEOTIDE SEQUENCE [LARGE SCALE GENOMIC DNA]</scope>
    <source>
        <strain evidence="1 2">JCM 15421</strain>
    </source>
</reference>
<dbReference type="SUPFAM" id="SSF52096">
    <property type="entry name" value="ClpP/crotonase"/>
    <property type="match status" value="1"/>
</dbReference>
<dbReference type="Proteomes" id="UP001501523">
    <property type="component" value="Unassembled WGS sequence"/>
</dbReference>